<feature type="transmembrane region" description="Helical" evidence="1">
    <location>
        <begin position="48"/>
        <end position="69"/>
    </location>
</feature>
<reference evidence="4" key="1">
    <citation type="submission" date="2016-03" db="EMBL/GenBank/DDBJ databases">
        <authorList>
            <person name="Ma C."/>
            <person name="Zhou S."/>
            <person name="Yang G."/>
        </authorList>
    </citation>
    <scope>NUCLEOTIDE SEQUENCE [LARGE SCALE GENOMIC DNA]</scope>
    <source>
        <strain evidence="4">SgZ-1</strain>
    </source>
</reference>
<dbReference type="EMBL" id="CP014646">
    <property type="protein sequence ID" value="AMO39053.1"/>
    <property type="molecule type" value="Genomic_DNA"/>
</dbReference>
<accession>A0A127KAR3</accession>
<keyword evidence="1" id="KW-0812">Transmembrane</keyword>
<keyword evidence="1" id="KW-0472">Membrane</keyword>
<feature type="transmembrane region" description="Helical" evidence="1">
    <location>
        <begin position="294"/>
        <end position="315"/>
    </location>
</feature>
<feature type="transmembrane region" description="Helical" evidence="1">
    <location>
        <begin position="102"/>
        <end position="124"/>
    </location>
</feature>
<feature type="transmembrane region" description="Helical" evidence="1">
    <location>
        <begin position="216"/>
        <end position="237"/>
    </location>
</feature>
<name>A0A127KAR3_9RHOO</name>
<feature type="transmembrane region" description="Helical" evidence="1">
    <location>
        <begin position="243"/>
        <end position="262"/>
    </location>
</feature>
<feature type="transmembrane region" description="Helical" evidence="1">
    <location>
        <begin position="269"/>
        <end position="288"/>
    </location>
</feature>
<evidence type="ECO:0000313" key="3">
    <source>
        <dbReference type="EMBL" id="AMO39053.1"/>
    </source>
</evidence>
<dbReference type="InterPro" id="IPR018677">
    <property type="entry name" value="DUF2157"/>
</dbReference>
<evidence type="ECO:0000313" key="4">
    <source>
        <dbReference type="Proteomes" id="UP000036902"/>
    </source>
</evidence>
<dbReference type="RefSeq" id="WP_048709928.1">
    <property type="nucleotide sequence ID" value="NZ_CP014646.1"/>
</dbReference>
<evidence type="ECO:0000256" key="1">
    <source>
        <dbReference type="SAM" id="Phobius"/>
    </source>
</evidence>
<feature type="domain" description="DUF2157" evidence="2">
    <location>
        <begin position="15"/>
        <end position="154"/>
    </location>
</feature>
<dbReference type="Pfam" id="PF09925">
    <property type="entry name" value="DUF2157"/>
    <property type="match status" value="1"/>
</dbReference>
<evidence type="ECO:0000259" key="2">
    <source>
        <dbReference type="Pfam" id="PF09925"/>
    </source>
</evidence>
<dbReference type="AlphaFoldDB" id="A0A127KAR3"/>
<organism evidence="3 4">
    <name type="scientific">Thauera humireducens</name>
    <dbReference type="NCBI Taxonomy" id="1134435"/>
    <lineage>
        <taxon>Bacteria</taxon>
        <taxon>Pseudomonadati</taxon>
        <taxon>Pseudomonadota</taxon>
        <taxon>Betaproteobacteria</taxon>
        <taxon>Rhodocyclales</taxon>
        <taxon>Zoogloeaceae</taxon>
        <taxon>Thauera</taxon>
    </lineage>
</organism>
<keyword evidence="4" id="KW-1185">Reference proteome</keyword>
<sequence>MRWTLAQRAQLFGLAEGGALTPEQFGQAAAQARIHPEAREWQQTFDRLLAFGGALLLGAALVFFFAYNWDVLHRFAKFGLAATALLACALVALWARPREVTFRAALFGACIATGALLALIGQAYQTGADVWELFAAWAALMLPFALLSRSSACWALWLVVVNAAMLRALPQSAVWGYIDSLFHLRSLLALAGLNLLVLLLFEGFGRVLLGESRRWMPRLAAVGIVAPLCVAAVAGWFEAGFRPGLAVFAVAAIAGAIVYRALRQDIAILALLSYATIAVLTAGLAELLDGRSFLALNGLGLFVIFTSGAAGWWLMRLHRAGRGEEGVA</sequence>
<keyword evidence="1" id="KW-1133">Transmembrane helix</keyword>
<dbReference type="Proteomes" id="UP000036902">
    <property type="component" value="Chromosome"/>
</dbReference>
<feature type="transmembrane region" description="Helical" evidence="1">
    <location>
        <begin position="184"/>
        <end position="204"/>
    </location>
</feature>
<gene>
    <name evidence="3" type="ORF">AC731_009185</name>
</gene>
<dbReference type="KEGG" id="thu:AC731_009185"/>
<proteinExistence type="predicted"/>
<protein>
    <recommendedName>
        <fullName evidence="2">DUF2157 domain-containing protein</fullName>
    </recommendedName>
</protein>
<dbReference type="STRING" id="1134435.AC731_009185"/>
<feature type="transmembrane region" description="Helical" evidence="1">
    <location>
        <begin position="75"/>
        <end position="95"/>
    </location>
</feature>